<gene>
    <name evidence="8" type="ORF">HGA08_16910</name>
</gene>
<dbReference type="Pfam" id="PF08281">
    <property type="entry name" value="Sigma70_r4_2"/>
    <property type="match status" value="1"/>
</dbReference>
<dbReference type="InterPro" id="IPR039425">
    <property type="entry name" value="RNA_pol_sigma-70-like"/>
</dbReference>
<evidence type="ECO:0000259" key="6">
    <source>
        <dbReference type="Pfam" id="PF04542"/>
    </source>
</evidence>
<name>A0A846Y2G6_9NOCA</name>
<feature type="domain" description="RNA polymerase sigma factor 70 region 4 type 2" evidence="7">
    <location>
        <begin position="124"/>
        <end position="173"/>
    </location>
</feature>
<proteinExistence type="inferred from homology"/>
<dbReference type="Pfam" id="PF04542">
    <property type="entry name" value="Sigma70_r2"/>
    <property type="match status" value="1"/>
</dbReference>
<comment type="caution">
    <text evidence="8">The sequence shown here is derived from an EMBL/GenBank/DDBJ whole genome shotgun (WGS) entry which is preliminary data.</text>
</comment>
<dbReference type="GO" id="GO:0006352">
    <property type="term" value="P:DNA-templated transcription initiation"/>
    <property type="evidence" value="ECO:0007669"/>
    <property type="project" value="InterPro"/>
</dbReference>
<feature type="domain" description="RNA polymerase sigma-70 region 2" evidence="6">
    <location>
        <begin position="32"/>
        <end position="92"/>
    </location>
</feature>
<dbReference type="Proteomes" id="UP000565711">
    <property type="component" value="Unassembled WGS sequence"/>
</dbReference>
<organism evidence="8 9">
    <name type="scientific">Nocardia vermiculata</name>
    <dbReference type="NCBI Taxonomy" id="257274"/>
    <lineage>
        <taxon>Bacteria</taxon>
        <taxon>Bacillati</taxon>
        <taxon>Actinomycetota</taxon>
        <taxon>Actinomycetes</taxon>
        <taxon>Mycobacteriales</taxon>
        <taxon>Nocardiaceae</taxon>
        <taxon>Nocardia</taxon>
    </lineage>
</organism>
<dbReference type="RefSeq" id="WP_067871198.1">
    <property type="nucleotide sequence ID" value="NZ_JAAXOP010000009.1"/>
</dbReference>
<dbReference type="SUPFAM" id="SSF88659">
    <property type="entry name" value="Sigma3 and sigma4 domains of RNA polymerase sigma factors"/>
    <property type="match status" value="1"/>
</dbReference>
<dbReference type="Gene3D" id="1.10.1740.10">
    <property type="match status" value="1"/>
</dbReference>
<protein>
    <submittedName>
        <fullName evidence="8">Sigma-70 family RNA polymerase sigma factor</fullName>
    </submittedName>
</protein>
<sequence length="184" mass="19864">MTESATAPEAALDDATLAGRARDGDVRAYEQLVMRYQGAIFGLMSRMLGSAVDAEDATREVFLTVWRRIARLPDDNAFAAWLYRTAITRCLTTRHAESVPAGAAQDAAADSAAAADERAAAVLNSALQRLTPEQRAGWLLREVHGRSTEETAAVLGIDPAAVAGLVMRARIRLAEVMTPWRPTK</sequence>
<evidence type="ECO:0000256" key="5">
    <source>
        <dbReference type="ARBA" id="ARBA00023163"/>
    </source>
</evidence>
<dbReference type="SUPFAM" id="SSF88946">
    <property type="entry name" value="Sigma2 domain of RNA polymerase sigma factors"/>
    <property type="match status" value="1"/>
</dbReference>
<evidence type="ECO:0000256" key="3">
    <source>
        <dbReference type="ARBA" id="ARBA00023082"/>
    </source>
</evidence>
<evidence type="ECO:0000256" key="4">
    <source>
        <dbReference type="ARBA" id="ARBA00023125"/>
    </source>
</evidence>
<evidence type="ECO:0000256" key="2">
    <source>
        <dbReference type="ARBA" id="ARBA00023015"/>
    </source>
</evidence>
<dbReference type="InterPro" id="IPR036388">
    <property type="entry name" value="WH-like_DNA-bd_sf"/>
</dbReference>
<keyword evidence="2" id="KW-0805">Transcription regulation</keyword>
<keyword evidence="3" id="KW-0731">Sigma factor</keyword>
<dbReference type="NCBIfam" id="TIGR02937">
    <property type="entry name" value="sigma70-ECF"/>
    <property type="match status" value="1"/>
</dbReference>
<dbReference type="InterPro" id="IPR013325">
    <property type="entry name" value="RNA_pol_sigma_r2"/>
</dbReference>
<dbReference type="PANTHER" id="PTHR43133:SF8">
    <property type="entry name" value="RNA POLYMERASE SIGMA FACTOR HI_1459-RELATED"/>
    <property type="match status" value="1"/>
</dbReference>
<accession>A0A846Y2G6</accession>
<evidence type="ECO:0000259" key="7">
    <source>
        <dbReference type="Pfam" id="PF08281"/>
    </source>
</evidence>
<keyword evidence="5" id="KW-0804">Transcription</keyword>
<dbReference type="InterPro" id="IPR013249">
    <property type="entry name" value="RNA_pol_sigma70_r4_t2"/>
</dbReference>
<dbReference type="GO" id="GO:0016987">
    <property type="term" value="F:sigma factor activity"/>
    <property type="evidence" value="ECO:0007669"/>
    <property type="project" value="UniProtKB-KW"/>
</dbReference>
<keyword evidence="4" id="KW-0238">DNA-binding</keyword>
<evidence type="ECO:0000256" key="1">
    <source>
        <dbReference type="ARBA" id="ARBA00010641"/>
    </source>
</evidence>
<evidence type="ECO:0000313" key="8">
    <source>
        <dbReference type="EMBL" id="NKY51901.1"/>
    </source>
</evidence>
<dbReference type="InterPro" id="IPR007627">
    <property type="entry name" value="RNA_pol_sigma70_r2"/>
</dbReference>
<dbReference type="Gene3D" id="1.10.10.10">
    <property type="entry name" value="Winged helix-like DNA-binding domain superfamily/Winged helix DNA-binding domain"/>
    <property type="match status" value="1"/>
</dbReference>
<dbReference type="EMBL" id="JAAXOP010000009">
    <property type="protein sequence ID" value="NKY51901.1"/>
    <property type="molecule type" value="Genomic_DNA"/>
</dbReference>
<reference evidence="8 9" key="1">
    <citation type="submission" date="2020-04" db="EMBL/GenBank/DDBJ databases">
        <title>MicrobeNet Type strains.</title>
        <authorList>
            <person name="Nicholson A.C."/>
        </authorList>
    </citation>
    <scope>NUCLEOTIDE SEQUENCE [LARGE SCALE GENOMIC DNA]</scope>
    <source>
        <strain evidence="8 9">JCM 12354</strain>
    </source>
</reference>
<dbReference type="GO" id="GO:0003677">
    <property type="term" value="F:DNA binding"/>
    <property type="evidence" value="ECO:0007669"/>
    <property type="project" value="UniProtKB-KW"/>
</dbReference>
<dbReference type="PANTHER" id="PTHR43133">
    <property type="entry name" value="RNA POLYMERASE ECF-TYPE SIGMA FACTO"/>
    <property type="match status" value="1"/>
</dbReference>
<dbReference type="InterPro" id="IPR014284">
    <property type="entry name" value="RNA_pol_sigma-70_dom"/>
</dbReference>
<dbReference type="AlphaFoldDB" id="A0A846Y2G6"/>
<dbReference type="InterPro" id="IPR013324">
    <property type="entry name" value="RNA_pol_sigma_r3/r4-like"/>
</dbReference>
<comment type="similarity">
    <text evidence="1">Belongs to the sigma-70 factor family. ECF subfamily.</text>
</comment>
<evidence type="ECO:0000313" key="9">
    <source>
        <dbReference type="Proteomes" id="UP000565711"/>
    </source>
</evidence>
<keyword evidence="9" id="KW-1185">Reference proteome</keyword>